<evidence type="ECO:0000313" key="2">
    <source>
        <dbReference type="Proteomes" id="UP000824533"/>
    </source>
</evidence>
<gene>
    <name evidence="1" type="ORF">K1T71_013215</name>
</gene>
<comment type="caution">
    <text evidence="1">The sequence shown here is derived from an EMBL/GenBank/DDBJ whole genome shotgun (WGS) entry which is preliminary data.</text>
</comment>
<evidence type="ECO:0000313" key="1">
    <source>
        <dbReference type="EMBL" id="KAJ0171016.1"/>
    </source>
</evidence>
<name>A0ACC1CHG8_9NEOP</name>
<sequence>MGGTSLGSNLVSVLILAVLWSTTYAADKCSISCTGSSPSQAFQNGQKYNYAVEGTVTIYLTGADKQETSVKLLGQVSVTALGNCAHELAVQTLGLSGPDGKKYSSPPGIEKAVRFQYQDGRVGPEICAEEGDTRRSLNIKRAIISLLQTEQKPSTQIDVFGVCPTEVSSSQEGGAVLVHRTRDLSRCAHREQGRNDLIVSVYNPTAEIKESQILRSTLHVESKVNNGVPEKVSANEEYLYEPFSIGENGARARVHTKLTLANKSGGGGSSSHCTEPRTIIFENPHGVSVSQNNANSVITAVRDTAKAVSNNAAPKSAGEFAQLIRIMRSTNKDDLMRVFQQVKGKDLEKRVFLDGLLRAGTGYSIEASIQILKANELEDIEQKLVYLSLGNAKHVSTEALKAAASLLDTSIPKEIYLGIGALAGTYCREHQCHNIRNDGIYALSQKLANKLQNCKSKNKHEEYNIVAVLKGIRNIRHLEDCLIEKLYKCVSDNSVKARVKVAALEAFHADPCSDKIHKLAMETMKNKQLDSEIRIKAYLAVIQCPCAHSASEIKKLLESEPVHQVGNFISSSLRHIRASSSPDKALARQHYGQIRTPNKFNVDDRKYSFYREMSFNVDALGLGGSVEETVIYSQDSFLPRSVDFNLTTEIFGQNFNVLEFGGRQGNLDRVIEHFMGPKGVFKTTKPQKLYDDLYKQFMETKKKVEEGISRRRRSVKADIDNFDKTLRAESAPYNNELDLDVYVKLFGTEAVFLSLGDDTGIDFNKFLDLLLKSCTGGINALKHFQQDIRTHILFLDAELSYPTSTGLPLRLDLIGSATARLDVATNLDIRQIIRSPQNAKVDIKFVPSSAVEITGQFLVDADAVATGLKVVTNVHSSTGVHVIAKVLENGKGFDLQIGLPVDKQEIITASNNLVYFTAEKGQKEKEIPLKVDGDRKEFSGCFDQLSGVLGLTLCAEVKAPFSVSGPDASASISKYLARYPLSGPMSVKLVLEKTDLRGYHIKGLLRGDNNGRRGFELLFDAEGNGSKNRRTQLTGELVYNGQEASIQLNLDSPIKVIHAQIGGYSKPDELMGLVKVKLDDQEYYGKIGFNVQGNEARSVYKPILEYKVPDESGTKREIKIDGQLVKESSGPQTKYTLQGIVIKLPNNENLEMSGHVQTQSQTKEVDFNVVAKDYAYVRGSLKGYDFNLEFNNKLNAFVNFILKGHFEIGDTMHNELDLTYGGDCKDPNRRIVFYQILKYHTNSPQDFNVITKNKLEIRALPFKIRADADVDPKKVDINLEGLYLDKSAQLDLDARTGTKKPGDYSVKLVANIDKSGVEVFAKRDITNAEKSNLENYIEVKNVGKYELSGVSLHKNKPNDVNFGFIGYLKVTDASKKHQETKFDVGYLENPNQYSSHAKITDDKGELVDYLFTLNKGASPSGQLKVIVRSVIAANGNLKVTDSNGKGNGMIIVDMQQSHRKIKADVSFIAKEPVFNADFDIYLNFEKDNNDKLHFSTNNRHTDKLLDSKTSIAYRGKRTEFVVRQDGFNFLGKTHTNVEFVLPTERCINLKINRDVTEKDGLYNGNVDFAFTDSEKKGSAGSSITYKAKAVDSNFEKETINYEGQLEFKLKDGKQLQNSFSVKTVPEGDKIKFDFKTYLTGNMLPKPATLLVSYVGTEVMQYDDDNYRVQASYGDDTTLEIAGVFVAKLLGETGDKKYLNDYTVTVRLPSDKVHDLKYVNTILYHLPEGKDMAEYTVVQSVQVNSDVYKVDANGKVGPETGFGVVKLLAPHVEPVILDVKYKNHREGDRNKGSVELKAKYGKGNSAAVAIDNAYSPHDNNLKVKVNVPQNEKLKKLEFSVNSKNPTPETYTSSMIIDADGRVYKTDSSIVLSKAHPVLDISYTSPSSDKIRRVYVKGSSLSSTQGKVEIKVDNVYDICLDAVSEGNIQKDNVAFHFQANSEKLGFNNYVVDISSKDSGSGKRLEFKAVNDNKNVLSGRALYCWPILFITHAIYKIPIGFHTILISDYLQVCLKVIRTVIFNTFFNLAIGERSYVAESRVTNLEYKNSYVYCEEKKQCAHAEIQSKTDISKPGTIQNVINAGFDLRKLGIMPEFGLQIKDTISDNQLPQYLMDVHINKEEKKYHLHVYDTPEFGAAKSGVEIHLPSRVVAAEYSLTYPKDKMIPLPVTGEVSLNMNKKKQGHKFAARYLVDIKDEPNTKSVVAEIGFFHPSIQKEALARFDGAAITSGQGRFKLETAGTLSHPCLGSNRVGKVVFESSPEDFKFLVVAPYGQVVDVEASSRASGKKQSASLKVCVFDAPPVTVSAELEEFKRFELITEESDRKLSICGNIDPEKKVDISADVYVGGDKKNLARAAVFIQNKELKEEYRVDKDNFNTFYKILNEELERMAERIKQSGKKANDDYEQFLKHATPTAQRVSDAFSKDVKKFYEEISSDKVLKEMSHAFHDILQYFAKIIDDVITATKPLVDNITKTYIDMTNKIYDLYTKQIEPPVKKIYETVAVALKEYLNGVIEIVAYFAAVAEEFFKKYSSEIKELSDIFTNIFKDVAKLFVAFVSEFRDRIMQFYATIAQDIKDFPLIETIKKKYNELGVPDNIISILEELVNNIKVVAPTPEMRKFLEVLNAYAQKKLRNQQCDDNKELREIYQKLVSAITSLVQFFRSQLGNYGVQPVTPLSFGSLLFSPEALRTPPSLGEASFSLIQQLLTGDIPDPLDYIRAYRPRSLNPLEEVPAKLRGVVVNGQHIFTFDGRHLTFPGTCRYVLVHDYVDRNFTLAIQLQSGQPKALVLEDQSGTIVEIKDNGQATLNGAAHGYPIAEKDIYAFRQANGRIGMGSKYGLEAFCTTKLEVCYIEVSGFYLGKLRGLLGDGNNEPYDDFRLPNGKICTSESEFGNAYRLTKSCPPVQVPEHSHHQMHADLPPACEQVFGASSPLRAASIIMDSGPFRQACIHAVTNAQDPLHEACDLGRGYAALALTGLVPAVLPNACVKCTDTDKPRNIGDTYEIKLPNKQADIVVAVETTQSNEKTFKDLVVPLVSQLVDSLKAKRITDIKVYLTGVTAKFPYPILYDSDLKLKLKNTKIEFDDEQRYDVISGIEFGIEKLDNLEKQILEAINDVKIGLEISNVEAGYSALLDLPVRPGAVKHAITVIGEKCKDEFFLLEAVKTLMFNVIFENYAYTTSILAVTEGMTVGAGKPVAHVVGYTENAVLMLGDKKLRDSDNIRPTLKIAPDVCRDFVEGTDGIVLSSTNFNVCNAGQQKQYLQTAVNAIVQKMTSVQRVQECTCSYVDPFRVRSICFTKDKKEMARRRK</sequence>
<dbReference type="EMBL" id="CM034411">
    <property type="protein sequence ID" value="KAJ0171016.1"/>
    <property type="molecule type" value="Genomic_DNA"/>
</dbReference>
<organism evidence="1 2">
    <name type="scientific">Dendrolimus kikuchii</name>
    <dbReference type="NCBI Taxonomy" id="765133"/>
    <lineage>
        <taxon>Eukaryota</taxon>
        <taxon>Metazoa</taxon>
        <taxon>Ecdysozoa</taxon>
        <taxon>Arthropoda</taxon>
        <taxon>Hexapoda</taxon>
        <taxon>Insecta</taxon>
        <taxon>Pterygota</taxon>
        <taxon>Neoptera</taxon>
        <taxon>Endopterygota</taxon>
        <taxon>Lepidoptera</taxon>
        <taxon>Glossata</taxon>
        <taxon>Ditrysia</taxon>
        <taxon>Bombycoidea</taxon>
        <taxon>Lasiocampidae</taxon>
        <taxon>Dendrolimus</taxon>
    </lineage>
</organism>
<accession>A0ACC1CHG8</accession>
<keyword evidence="2" id="KW-1185">Reference proteome</keyword>
<protein>
    <submittedName>
        <fullName evidence="1">Uncharacterized protein</fullName>
    </submittedName>
</protein>
<proteinExistence type="predicted"/>
<reference evidence="1 2" key="1">
    <citation type="journal article" date="2021" name="Front. Genet.">
        <title>Chromosome-Level Genome Assembly Reveals Significant Gene Expansion in the Toll and IMD Signaling Pathways of Dendrolimus kikuchii.</title>
        <authorList>
            <person name="Zhou J."/>
            <person name="Wu P."/>
            <person name="Xiong Z."/>
            <person name="Liu N."/>
            <person name="Zhao N."/>
            <person name="Ji M."/>
            <person name="Qiu Y."/>
            <person name="Yang B."/>
        </authorList>
    </citation>
    <scope>NUCLEOTIDE SEQUENCE [LARGE SCALE GENOMIC DNA]</scope>
    <source>
        <strain evidence="1">Ann1</strain>
    </source>
</reference>
<dbReference type="Proteomes" id="UP000824533">
    <property type="component" value="Linkage Group LG25"/>
</dbReference>